<dbReference type="NCBIfam" id="NF038133">
    <property type="entry name" value="choice_anch_L"/>
    <property type="match status" value="1"/>
</dbReference>
<dbReference type="Gene3D" id="2.170.16.10">
    <property type="entry name" value="Hedgehog/Intein (Hint) domain"/>
    <property type="match status" value="1"/>
</dbReference>
<evidence type="ECO:0000259" key="1">
    <source>
        <dbReference type="Pfam" id="PF13403"/>
    </source>
</evidence>
<dbReference type="STRING" id="74031.SAMN04488077_11051"/>
<dbReference type="Pfam" id="PF17963">
    <property type="entry name" value="Big_9"/>
    <property type="match status" value="1"/>
</dbReference>
<organism evidence="2 3">
    <name type="scientific">Roseovarius tolerans</name>
    <dbReference type="NCBI Taxonomy" id="74031"/>
    <lineage>
        <taxon>Bacteria</taxon>
        <taxon>Pseudomonadati</taxon>
        <taxon>Pseudomonadota</taxon>
        <taxon>Alphaproteobacteria</taxon>
        <taxon>Rhodobacterales</taxon>
        <taxon>Roseobacteraceae</taxon>
        <taxon>Roseovarius</taxon>
    </lineage>
</organism>
<dbReference type="GO" id="GO:0016539">
    <property type="term" value="P:intein-mediated protein splicing"/>
    <property type="evidence" value="ECO:0007669"/>
    <property type="project" value="InterPro"/>
</dbReference>
<dbReference type="PATRIC" id="fig|74031.6.peg.547"/>
<dbReference type="InterPro" id="IPR006141">
    <property type="entry name" value="Intein_N"/>
</dbReference>
<feature type="domain" description="Hedgehog/Intein (Hint)" evidence="1">
    <location>
        <begin position="343"/>
        <end position="481"/>
    </location>
</feature>
<dbReference type="RefSeq" id="WP_050661471.1">
    <property type="nucleotide sequence ID" value="NZ_CP118494.1"/>
</dbReference>
<dbReference type="InterPro" id="IPR028992">
    <property type="entry name" value="Hedgehog/Intein_dom"/>
</dbReference>
<name>A0A0L6CYU9_9RHOB</name>
<dbReference type="SUPFAM" id="SSF51294">
    <property type="entry name" value="Hedgehog/intein (Hint) domain"/>
    <property type="match status" value="1"/>
</dbReference>
<dbReference type="PROSITE" id="PS50817">
    <property type="entry name" value="INTEIN_N_TER"/>
    <property type="match status" value="1"/>
</dbReference>
<protein>
    <recommendedName>
        <fullName evidence="1">Hedgehog/Intein (Hint) domain-containing protein</fullName>
    </recommendedName>
</protein>
<reference evidence="3" key="1">
    <citation type="submission" date="2015-07" db="EMBL/GenBank/DDBJ databases">
        <title>Draft Genome Sequence of Roseovarius tolerans EL-164, a producer of N-Acylated Alanine Methyl Esters (NAMEs).</title>
        <authorList>
            <person name="Voget S."/>
            <person name="Bruns H."/>
            <person name="Wagner-Doebler I."/>
            <person name="Schulz S."/>
            <person name="Daniel R."/>
        </authorList>
    </citation>
    <scope>NUCLEOTIDE SEQUENCE [LARGE SCALE GENOMIC DNA]</scope>
    <source>
        <strain evidence="3">EL-164</strain>
    </source>
</reference>
<evidence type="ECO:0000313" key="3">
    <source>
        <dbReference type="Proteomes" id="UP000037046"/>
    </source>
</evidence>
<proteinExistence type="predicted"/>
<dbReference type="AlphaFoldDB" id="A0A0L6CYU9"/>
<dbReference type="EMBL" id="LGVV01000004">
    <property type="protein sequence ID" value="KNX42885.1"/>
    <property type="molecule type" value="Genomic_DNA"/>
</dbReference>
<dbReference type="InterPro" id="IPR049804">
    <property type="entry name" value="Choice_anch_L"/>
</dbReference>
<comment type="caution">
    <text evidence="2">The sequence shown here is derived from an EMBL/GenBank/DDBJ whole genome shotgun (WGS) entry which is preliminary data.</text>
</comment>
<dbReference type="OrthoDB" id="6305173at2"/>
<keyword evidence="3" id="KW-1185">Reference proteome</keyword>
<dbReference type="InterPro" id="IPR036844">
    <property type="entry name" value="Hint_dom_sf"/>
</dbReference>
<evidence type="ECO:0000313" key="2">
    <source>
        <dbReference type="EMBL" id="KNX42885.1"/>
    </source>
</evidence>
<accession>A0A0L6CYU9</accession>
<dbReference type="Proteomes" id="UP000037046">
    <property type="component" value="Unassembled WGS sequence"/>
</dbReference>
<sequence>MVAASELTINTSATALDMAQAMFGNGITVLGASYTGANSASGVFSNGDSIAPTLTPSDSGVILSTGRATSVTSDFGLDNLLGLTNVSHETSTNFYRAGDADLNAISGQTTFDAAVLEAEFVPEGSVLTMQVVFSSEEYLDYVGAGFNDAVGVWVNGVQAELTVGTGDITVNNINTTVNENLYIDNPVGSNDYNTEMDGFTVTLTLKAPVIPDQTNTIKIAIADAGDGKLDSNLLIAGNSVQTALVAGDDTVEAVAGDTINADLLANDFSSAGGTLTIVEVNGQPVGIGDTVDLSTGESILLTDTGMILATATQSVGSNSLSYTVQDAAGNTDVAFVTLITTAPCFTAGTLIDTPNGKVAIEALKPGDEVLTCDNGAQRVRWIGQTERRAVGDDAPVVFDRNACGRHDALELSPNHRVLVSSPLAELYFASHQVLVKAKDLVNGRTIRRRSDGAPVHYVHLLFDRHEIIHGNGLPSESYHPGEQTLRSFDAETEAELQRLFPELFETGPGAYGQTARYTLRSFEARALLGASPFESIAAHP</sequence>
<gene>
    <name evidence="2" type="ORF">ROTO_05320</name>
</gene>
<dbReference type="Pfam" id="PF13403">
    <property type="entry name" value="Hint_2"/>
    <property type="match status" value="1"/>
</dbReference>